<dbReference type="STRING" id="768706.Desor_5065"/>
<reference evidence="6" key="1">
    <citation type="submission" date="2011-11" db="EMBL/GenBank/DDBJ databases">
        <title>Complete sequence of Desulfosporosinus orientis DSM 765.</title>
        <authorList>
            <person name="Lucas S."/>
            <person name="Han J."/>
            <person name="Lapidus A."/>
            <person name="Cheng J.-F."/>
            <person name="Goodwin L."/>
            <person name="Pitluck S."/>
            <person name="Peters L."/>
            <person name="Ovchinnikova G."/>
            <person name="Teshima H."/>
            <person name="Detter J.C."/>
            <person name="Han C."/>
            <person name="Tapia R."/>
            <person name="Land M."/>
            <person name="Hauser L."/>
            <person name="Kyrpides N."/>
            <person name="Ivanova N."/>
            <person name="Pagani I."/>
            <person name="Pester M."/>
            <person name="Spring S."/>
            <person name="Ollivier B."/>
            <person name="Rattei T."/>
            <person name="Klenk H.-P."/>
            <person name="Wagner M."/>
            <person name="Loy A."/>
            <person name="Woyke T."/>
        </authorList>
    </citation>
    <scope>NUCLEOTIDE SEQUENCE [LARGE SCALE GENOMIC DNA]</scope>
    <source>
        <strain evidence="6">ATCC 19365 / DSM 765 / NCIMB 8382 / VKM B-1628</strain>
    </source>
</reference>
<sequence length="167" mass="19698">MSEVERVLLSELLQWYRLQRHDYMNHWQVIMGNLQLQRSEEALKYMRETASRSLEEQKIGQIPEPCLAAIMLGLIIRLNQKGIMVSIDFPEEMKQKEFWMDHWREEYVAGLYGYTKECLEAAEKWGELDNLSAEIYLFDEPAGLACQLIVSDEETVLWDKLQTFKSS</sequence>
<keyword evidence="6" id="KW-1185">Reference proteome</keyword>
<dbReference type="OrthoDB" id="1634477at2"/>
<keyword evidence="3" id="KW-0418">Kinase</keyword>
<proteinExistence type="predicted"/>
<evidence type="ECO:0000256" key="3">
    <source>
        <dbReference type="ARBA" id="ARBA00022777"/>
    </source>
</evidence>
<organism evidence="5 6">
    <name type="scientific">Desulfosporosinus orientis (strain ATCC 19365 / DSM 765 / NCIMB 8382 / VKM B-1628 / Singapore I)</name>
    <name type="common">Desulfotomaculum orientis</name>
    <dbReference type="NCBI Taxonomy" id="768706"/>
    <lineage>
        <taxon>Bacteria</taxon>
        <taxon>Bacillati</taxon>
        <taxon>Bacillota</taxon>
        <taxon>Clostridia</taxon>
        <taxon>Eubacteriales</taxon>
        <taxon>Desulfitobacteriaceae</taxon>
        <taxon>Desulfosporosinus</taxon>
    </lineage>
</organism>
<reference evidence="5 6" key="2">
    <citation type="journal article" date="2012" name="J. Bacteriol.">
        <title>Complete genome sequences of Desulfosporosinus orientis DSM765T, Desulfosporosinus youngiae DSM17734T, Desulfosporosinus meridiei DSM13257T, and Desulfosporosinus acidiphilus DSM22704T.</title>
        <authorList>
            <person name="Pester M."/>
            <person name="Brambilla E."/>
            <person name="Alazard D."/>
            <person name="Rattei T."/>
            <person name="Weinmaier T."/>
            <person name="Han J."/>
            <person name="Lucas S."/>
            <person name="Lapidus A."/>
            <person name="Cheng J.F."/>
            <person name="Goodwin L."/>
            <person name="Pitluck S."/>
            <person name="Peters L."/>
            <person name="Ovchinnikova G."/>
            <person name="Teshima H."/>
            <person name="Detter J.C."/>
            <person name="Han C.S."/>
            <person name="Tapia R."/>
            <person name="Land M.L."/>
            <person name="Hauser L."/>
            <person name="Kyrpides N.C."/>
            <person name="Ivanova N.N."/>
            <person name="Pagani I."/>
            <person name="Huntmann M."/>
            <person name="Wei C.L."/>
            <person name="Davenport K.W."/>
            <person name="Daligault H."/>
            <person name="Chain P.S."/>
            <person name="Chen A."/>
            <person name="Mavromatis K."/>
            <person name="Markowitz V."/>
            <person name="Szeto E."/>
            <person name="Mikhailova N."/>
            <person name="Pati A."/>
            <person name="Wagner M."/>
            <person name="Woyke T."/>
            <person name="Ollivier B."/>
            <person name="Klenk H.P."/>
            <person name="Spring S."/>
            <person name="Loy A."/>
        </authorList>
    </citation>
    <scope>NUCLEOTIDE SEQUENCE [LARGE SCALE GENOMIC DNA]</scope>
    <source>
        <strain evidence="6">ATCC 19365 / DSM 765 / NCIMB 8382 / VKM B-1628</strain>
    </source>
</reference>
<keyword evidence="2" id="KW-0808">Transferase</keyword>
<evidence type="ECO:0000259" key="4">
    <source>
        <dbReference type="Pfam" id="PF14689"/>
    </source>
</evidence>
<accession>G7WJM1</accession>
<name>G7WJM1_DESOD</name>
<dbReference type="SUPFAM" id="SSF55890">
    <property type="entry name" value="Sporulation response regulatory protein Spo0B"/>
    <property type="match status" value="1"/>
</dbReference>
<dbReference type="eggNOG" id="COG3290">
    <property type="taxonomic scope" value="Bacteria"/>
</dbReference>
<dbReference type="GO" id="GO:0000155">
    <property type="term" value="F:phosphorelay sensor kinase activity"/>
    <property type="evidence" value="ECO:0007669"/>
    <property type="project" value="InterPro"/>
</dbReference>
<evidence type="ECO:0000256" key="1">
    <source>
        <dbReference type="ARBA" id="ARBA00022553"/>
    </source>
</evidence>
<dbReference type="AlphaFoldDB" id="G7WJM1"/>
<dbReference type="Proteomes" id="UP000006346">
    <property type="component" value="Chromosome"/>
</dbReference>
<feature type="domain" description="SpoOB alpha-helical" evidence="4">
    <location>
        <begin position="9"/>
        <end position="59"/>
    </location>
</feature>
<dbReference type="EMBL" id="CP003108">
    <property type="protein sequence ID" value="AET70458.1"/>
    <property type="molecule type" value="Genomic_DNA"/>
</dbReference>
<dbReference type="RefSeq" id="WP_014187262.1">
    <property type="nucleotide sequence ID" value="NC_016584.1"/>
</dbReference>
<dbReference type="KEGG" id="dor:Desor_5065"/>
<dbReference type="PATRIC" id="fig|768706.3.peg.5159"/>
<evidence type="ECO:0000313" key="6">
    <source>
        <dbReference type="Proteomes" id="UP000006346"/>
    </source>
</evidence>
<dbReference type="InterPro" id="IPR039506">
    <property type="entry name" value="SPOB_a"/>
</dbReference>
<dbReference type="Gene3D" id="1.10.287.130">
    <property type="match status" value="1"/>
</dbReference>
<dbReference type="HOGENOM" id="CLU_1568184_0_0_9"/>
<protein>
    <recommendedName>
        <fullName evidence="4">SpoOB alpha-helical domain-containing protein</fullName>
    </recommendedName>
</protein>
<evidence type="ECO:0000256" key="2">
    <source>
        <dbReference type="ARBA" id="ARBA00022679"/>
    </source>
</evidence>
<dbReference type="Pfam" id="PF14689">
    <property type="entry name" value="SPOB_a"/>
    <property type="match status" value="1"/>
</dbReference>
<gene>
    <name evidence="5" type="ordered locus">Desor_5065</name>
</gene>
<evidence type="ECO:0000313" key="5">
    <source>
        <dbReference type="EMBL" id="AET70458.1"/>
    </source>
</evidence>
<dbReference type="InterPro" id="IPR016120">
    <property type="entry name" value="Sig_transdc_His_kin_SpoOB"/>
</dbReference>
<keyword evidence="1" id="KW-0597">Phosphoprotein</keyword>